<sequence>MVSSSSTRSRARLHRARCLVSLLTSLTCLHYQTILGESAVSVKLDSPLVQEVIKSLQDVKADTKDESNHSDSEELSTSDAAAIKAITSQISSWMDMKRQHDLSKTQAKLFEDRVHTRHRPFITLAYAQTLDGMIAAKIANDDSVQTTSNLQLSCPQSFILTHKLRNMHDAILVGGSTFFIDAPRLNVRLPSSVMRESLIEQPIPVVLDTNLNSLQKLLWGKVIPNPEVDEEETNNEMPQDMHPENIRASNPILCCSSDAAKLFLDHLESFQQNQQPVKKVDEFPGQLNRQQKRVYRITVYKMVDDENDHEEDMYLPIKITVQVTLEGNKVDAETVTTTFTLLPCQLHQNEETLDLLNVLQQLNRRFQIDSVMVEGGAKILSSFINECVGSRKDKKSGKNFSWKLADCICASISPSIIGKKGLHALRELDVTNQKRSHDEMHVTPMSLRDGQFLSLGRDCLFLGRL</sequence>
<proteinExistence type="predicted"/>
<dbReference type="InterPro" id="IPR050765">
    <property type="entry name" value="Riboflavin_Biosynth_HTPR"/>
</dbReference>
<dbReference type="GO" id="GO:0016491">
    <property type="term" value="F:oxidoreductase activity"/>
    <property type="evidence" value="ECO:0007669"/>
    <property type="project" value="UniProtKB-KW"/>
</dbReference>
<reference evidence="5 6" key="1">
    <citation type="submission" date="2024-10" db="EMBL/GenBank/DDBJ databases">
        <title>Updated reference genomes for cyclostephanoid diatoms.</title>
        <authorList>
            <person name="Roberts W.R."/>
            <person name="Alverson A.J."/>
        </authorList>
    </citation>
    <scope>NUCLEOTIDE SEQUENCE [LARGE SCALE GENOMIC DNA]</scope>
    <source>
        <strain evidence="5 6">AJA010-31</strain>
    </source>
</reference>
<comment type="caution">
    <text evidence="5">The sequence shown here is derived from an EMBL/GenBank/DDBJ whole genome shotgun (WGS) entry which is preliminary data.</text>
</comment>
<gene>
    <name evidence="5" type="ORF">ACHAWO_008762</name>
</gene>
<keyword evidence="3" id="KW-0560">Oxidoreductase</keyword>
<dbReference type="SUPFAM" id="SSF53597">
    <property type="entry name" value="Dihydrofolate reductase-like"/>
    <property type="match status" value="2"/>
</dbReference>
<dbReference type="InterPro" id="IPR024072">
    <property type="entry name" value="DHFR-like_dom_sf"/>
</dbReference>
<dbReference type="InterPro" id="IPR002734">
    <property type="entry name" value="RibDG_C"/>
</dbReference>
<dbReference type="PANTHER" id="PTHR38011">
    <property type="entry name" value="DIHYDROFOLATE REDUCTASE FAMILY PROTEIN (AFU_ORTHOLOGUE AFUA_8G06820)"/>
    <property type="match status" value="1"/>
</dbReference>
<dbReference type="Pfam" id="PF01872">
    <property type="entry name" value="RibD_C"/>
    <property type="match status" value="2"/>
</dbReference>
<evidence type="ECO:0000259" key="4">
    <source>
        <dbReference type="Pfam" id="PF01872"/>
    </source>
</evidence>
<evidence type="ECO:0000313" key="6">
    <source>
        <dbReference type="Proteomes" id="UP001530400"/>
    </source>
</evidence>
<feature type="domain" description="Bacterial bifunctional deaminase-reductase C-terminal" evidence="4">
    <location>
        <begin position="120"/>
        <end position="213"/>
    </location>
</feature>
<organism evidence="5 6">
    <name type="scientific">Cyclotella atomus</name>
    <dbReference type="NCBI Taxonomy" id="382360"/>
    <lineage>
        <taxon>Eukaryota</taxon>
        <taxon>Sar</taxon>
        <taxon>Stramenopiles</taxon>
        <taxon>Ochrophyta</taxon>
        <taxon>Bacillariophyta</taxon>
        <taxon>Coscinodiscophyceae</taxon>
        <taxon>Thalassiosirophycidae</taxon>
        <taxon>Stephanodiscales</taxon>
        <taxon>Stephanodiscaceae</taxon>
        <taxon>Cyclotella</taxon>
    </lineage>
</organism>
<evidence type="ECO:0000256" key="1">
    <source>
        <dbReference type="ARBA" id="ARBA00005104"/>
    </source>
</evidence>
<dbReference type="Gene3D" id="3.40.430.10">
    <property type="entry name" value="Dihydrofolate Reductase, subunit A"/>
    <property type="match status" value="1"/>
</dbReference>
<comment type="pathway">
    <text evidence="1">Cofactor biosynthesis; riboflavin biosynthesis.</text>
</comment>
<dbReference type="AlphaFoldDB" id="A0ABD3PZ44"/>
<name>A0ABD3PZ44_9STRA</name>
<feature type="domain" description="Bacterial bifunctional deaminase-reductase C-terminal" evidence="4">
    <location>
        <begin position="332"/>
        <end position="386"/>
    </location>
</feature>
<accession>A0ABD3PZ44</accession>
<keyword evidence="6" id="KW-1185">Reference proteome</keyword>
<dbReference type="PANTHER" id="PTHR38011:SF7">
    <property type="entry name" value="2,5-DIAMINO-6-RIBOSYLAMINO-4(3H)-PYRIMIDINONE 5'-PHOSPHATE REDUCTASE"/>
    <property type="match status" value="1"/>
</dbReference>
<evidence type="ECO:0000256" key="3">
    <source>
        <dbReference type="ARBA" id="ARBA00023002"/>
    </source>
</evidence>
<evidence type="ECO:0000256" key="2">
    <source>
        <dbReference type="ARBA" id="ARBA00022857"/>
    </source>
</evidence>
<protein>
    <recommendedName>
        <fullName evidence="4">Bacterial bifunctional deaminase-reductase C-terminal domain-containing protein</fullName>
    </recommendedName>
</protein>
<dbReference type="Proteomes" id="UP001530400">
    <property type="component" value="Unassembled WGS sequence"/>
</dbReference>
<evidence type="ECO:0000313" key="5">
    <source>
        <dbReference type="EMBL" id="KAL3792601.1"/>
    </source>
</evidence>
<keyword evidence="2" id="KW-0521">NADP</keyword>
<dbReference type="EMBL" id="JALLPJ020000424">
    <property type="protein sequence ID" value="KAL3792601.1"/>
    <property type="molecule type" value="Genomic_DNA"/>
</dbReference>